<organism evidence="1 2">
    <name type="scientific">Taklimakanibacter albus</name>
    <dbReference type="NCBI Taxonomy" id="2800327"/>
    <lineage>
        <taxon>Bacteria</taxon>
        <taxon>Pseudomonadati</taxon>
        <taxon>Pseudomonadota</taxon>
        <taxon>Alphaproteobacteria</taxon>
        <taxon>Hyphomicrobiales</taxon>
        <taxon>Aestuariivirgaceae</taxon>
        <taxon>Taklimakanibacter</taxon>
    </lineage>
</organism>
<name>A0ACC5R8Y0_9HYPH</name>
<keyword evidence="1" id="KW-0808">Transferase</keyword>
<dbReference type="EC" id="2.7.1.15" evidence="1"/>
<dbReference type="EMBL" id="JAENHL010000007">
    <property type="protein sequence ID" value="MBK1869057.1"/>
    <property type="molecule type" value="Genomic_DNA"/>
</dbReference>
<keyword evidence="2" id="KW-1185">Reference proteome</keyword>
<proteinExistence type="predicted"/>
<gene>
    <name evidence="1" type="primary">rbsK</name>
    <name evidence="1" type="ORF">JHL16_22045</name>
</gene>
<accession>A0ACC5R8Y0</accession>
<evidence type="ECO:0000313" key="1">
    <source>
        <dbReference type="EMBL" id="MBK1869057.1"/>
    </source>
</evidence>
<comment type="caution">
    <text evidence="1">The sequence shown here is derived from an EMBL/GenBank/DDBJ whole genome shotgun (WGS) entry which is preliminary data.</text>
</comment>
<sequence>MTVAIFGSINMDVIAYLDRLPKPGETLHGSGYKMGLGGKGANQAVAARKLGSEVRFIGRTGADSFGDAARAELTSYDVDLTHIRRDEGSATGIAIIKVGEGGQNMITVIAGANGAVDQSDAQAAKADLEQARVLLLQLEVPLKGALAAAKIVRGKGGTVILDPAPAPKEPFSADIIAAVDVVTPNESETAGLLGWQPATPDDALRAARELKSKGFRTALVKLGAKGVAFSGPTEEGFVPPFKVTAIDTVAAGDSFNGGLAVALDEGKSLAEAVRFAAASGALSTTKKGASAAAPTRAEIDAFLAAQ</sequence>
<evidence type="ECO:0000313" key="2">
    <source>
        <dbReference type="Proteomes" id="UP000616151"/>
    </source>
</evidence>
<dbReference type="Proteomes" id="UP000616151">
    <property type="component" value="Unassembled WGS sequence"/>
</dbReference>
<reference evidence="1" key="1">
    <citation type="submission" date="2021-01" db="EMBL/GenBank/DDBJ databases">
        <authorList>
            <person name="Sun Q."/>
        </authorList>
    </citation>
    <scope>NUCLEOTIDE SEQUENCE</scope>
    <source>
        <strain evidence="1">YIM B02566</strain>
    </source>
</reference>
<protein>
    <submittedName>
        <fullName evidence="1">Ribokinase</fullName>
        <ecNumber evidence="1">2.7.1.15</ecNumber>
    </submittedName>
</protein>